<evidence type="ECO:0000313" key="2">
    <source>
        <dbReference type="Proteomes" id="UP001224890"/>
    </source>
</evidence>
<protein>
    <submittedName>
        <fullName evidence="1">Uncharacterized protein</fullName>
    </submittedName>
</protein>
<reference evidence="1" key="1">
    <citation type="submission" date="2021-06" db="EMBL/GenBank/DDBJ databases">
        <title>Comparative genomics, transcriptomics and evolutionary studies reveal genomic signatures of adaptation to plant cell wall in hemibiotrophic fungi.</title>
        <authorList>
            <consortium name="DOE Joint Genome Institute"/>
            <person name="Baroncelli R."/>
            <person name="Diaz J.F."/>
            <person name="Benocci T."/>
            <person name="Peng M."/>
            <person name="Battaglia E."/>
            <person name="Haridas S."/>
            <person name="Andreopoulos W."/>
            <person name="Labutti K."/>
            <person name="Pangilinan J."/>
            <person name="Floch G.L."/>
            <person name="Makela M.R."/>
            <person name="Henrissat B."/>
            <person name="Grigoriev I.V."/>
            <person name="Crouch J.A."/>
            <person name="De Vries R.P."/>
            <person name="Sukno S.A."/>
            <person name="Thon M.R."/>
        </authorList>
    </citation>
    <scope>NUCLEOTIDE SEQUENCE</scope>
    <source>
        <strain evidence="1">CBS 193.32</strain>
    </source>
</reference>
<accession>A0AAJ0EVN0</accession>
<dbReference type="Proteomes" id="UP001224890">
    <property type="component" value="Unassembled WGS sequence"/>
</dbReference>
<dbReference type="GeneID" id="85450156"/>
<dbReference type="EMBL" id="JAHMHR010000021">
    <property type="protein sequence ID" value="KAK1675473.1"/>
    <property type="molecule type" value="Genomic_DNA"/>
</dbReference>
<dbReference type="RefSeq" id="XP_060429476.1">
    <property type="nucleotide sequence ID" value="XM_060565630.1"/>
</dbReference>
<evidence type="ECO:0000313" key="1">
    <source>
        <dbReference type="EMBL" id="KAK1675473.1"/>
    </source>
</evidence>
<organism evidence="1 2">
    <name type="scientific">Colletotrichum godetiae</name>
    <dbReference type="NCBI Taxonomy" id="1209918"/>
    <lineage>
        <taxon>Eukaryota</taxon>
        <taxon>Fungi</taxon>
        <taxon>Dikarya</taxon>
        <taxon>Ascomycota</taxon>
        <taxon>Pezizomycotina</taxon>
        <taxon>Sordariomycetes</taxon>
        <taxon>Hypocreomycetidae</taxon>
        <taxon>Glomerellales</taxon>
        <taxon>Glomerellaceae</taxon>
        <taxon>Colletotrichum</taxon>
        <taxon>Colletotrichum acutatum species complex</taxon>
    </lineage>
</organism>
<gene>
    <name evidence="1" type="ORF">BDP55DRAFT_155571</name>
</gene>
<dbReference type="AlphaFoldDB" id="A0AAJ0EVN0"/>
<sequence length="110" mass="12634">MRLALVESGSTLGSGFTSHDRNRYKELNTFWNRKNLLFFYLLKSHIYPMISMVLPVRNTPTELNHPKCMTSSNTRTSMEAPCNVWSELSITCIGIRRNINIMSTTTRTST</sequence>
<comment type="caution">
    <text evidence="1">The sequence shown here is derived from an EMBL/GenBank/DDBJ whole genome shotgun (WGS) entry which is preliminary data.</text>
</comment>
<name>A0AAJ0EVN0_9PEZI</name>
<keyword evidence="2" id="KW-1185">Reference proteome</keyword>
<proteinExistence type="predicted"/>